<evidence type="ECO:0000259" key="2">
    <source>
        <dbReference type="Pfam" id="PF00656"/>
    </source>
</evidence>
<name>A0ABS1SAB8_9RHOB</name>
<evidence type="ECO:0000313" key="5">
    <source>
        <dbReference type="EMBL" id="MBL3675653.1"/>
    </source>
</evidence>
<feature type="compositionally biased region" description="Polar residues" evidence="1">
    <location>
        <begin position="867"/>
        <end position="876"/>
    </location>
</feature>
<dbReference type="InterPro" id="IPR013830">
    <property type="entry name" value="SGNH_hydro"/>
</dbReference>
<evidence type="ECO:0000313" key="6">
    <source>
        <dbReference type="Proteomes" id="UP000644749"/>
    </source>
</evidence>
<dbReference type="SUPFAM" id="SSF52266">
    <property type="entry name" value="SGNH hydrolase"/>
    <property type="match status" value="1"/>
</dbReference>
<dbReference type="EMBL" id="JAESHT010000037">
    <property type="protein sequence ID" value="MBL3675653.1"/>
    <property type="molecule type" value="Genomic_DNA"/>
</dbReference>
<dbReference type="PANTHER" id="PTHR48104:SF30">
    <property type="entry name" value="METACASPASE-1"/>
    <property type="match status" value="1"/>
</dbReference>
<dbReference type="Pfam" id="PF13472">
    <property type="entry name" value="Lipase_GDSL_2"/>
    <property type="match status" value="1"/>
</dbReference>
<dbReference type="InterPro" id="IPR013230">
    <property type="entry name" value="Peptidase_M15A_C"/>
</dbReference>
<feature type="domain" description="Peptidase M15A C-terminal" evidence="3">
    <location>
        <begin position="740"/>
        <end position="834"/>
    </location>
</feature>
<evidence type="ECO:0000259" key="4">
    <source>
        <dbReference type="Pfam" id="PF13472"/>
    </source>
</evidence>
<organism evidence="5 6">
    <name type="scientific">Paracoccus aerius</name>
    <dbReference type="NCBI Taxonomy" id="1915382"/>
    <lineage>
        <taxon>Bacteria</taxon>
        <taxon>Pseudomonadati</taxon>
        <taxon>Pseudomonadota</taxon>
        <taxon>Alphaproteobacteria</taxon>
        <taxon>Rhodobacterales</taxon>
        <taxon>Paracoccaceae</taxon>
        <taxon>Paracoccus</taxon>
    </lineage>
</organism>
<feature type="domain" description="Peptidase C14 caspase" evidence="2">
    <location>
        <begin position="354"/>
        <end position="622"/>
    </location>
</feature>
<feature type="region of interest" description="Disordered" evidence="1">
    <location>
        <begin position="866"/>
        <end position="893"/>
    </location>
</feature>
<dbReference type="Gene3D" id="3.30.1380.10">
    <property type="match status" value="1"/>
</dbReference>
<dbReference type="SUPFAM" id="SSF55166">
    <property type="entry name" value="Hedgehog/DD-peptidase"/>
    <property type="match status" value="1"/>
</dbReference>
<feature type="region of interest" description="Disordered" evidence="1">
    <location>
        <begin position="639"/>
        <end position="661"/>
    </location>
</feature>
<dbReference type="PANTHER" id="PTHR48104">
    <property type="entry name" value="METACASPASE-4"/>
    <property type="match status" value="1"/>
</dbReference>
<dbReference type="Gene3D" id="3.40.50.1460">
    <property type="match status" value="1"/>
</dbReference>
<evidence type="ECO:0000259" key="3">
    <source>
        <dbReference type="Pfam" id="PF08291"/>
    </source>
</evidence>
<dbReference type="Pfam" id="PF08291">
    <property type="entry name" value="Peptidase_M15_3"/>
    <property type="match status" value="1"/>
</dbReference>
<protein>
    <submittedName>
        <fullName evidence="5">Caspase family protein</fullName>
    </submittedName>
</protein>
<dbReference type="InterPro" id="IPR011600">
    <property type="entry name" value="Pept_C14_caspase"/>
</dbReference>
<dbReference type="InterPro" id="IPR050452">
    <property type="entry name" value="Metacaspase"/>
</dbReference>
<evidence type="ECO:0000256" key="1">
    <source>
        <dbReference type="SAM" id="MobiDB-lite"/>
    </source>
</evidence>
<feature type="compositionally biased region" description="Low complexity" evidence="1">
    <location>
        <begin position="639"/>
        <end position="655"/>
    </location>
</feature>
<gene>
    <name evidence="5" type="ORF">JL111_19485</name>
</gene>
<dbReference type="Pfam" id="PF00656">
    <property type="entry name" value="Peptidase_C14"/>
    <property type="match status" value="1"/>
</dbReference>
<proteinExistence type="predicted"/>
<accession>A0ABS1SAB8</accession>
<dbReference type="Gene3D" id="3.40.50.1110">
    <property type="entry name" value="SGNH hydrolase"/>
    <property type="match status" value="1"/>
</dbReference>
<feature type="domain" description="SGNH hydrolase-type esterase" evidence="4">
    <location>
        <begin position="120"/>
        <end position="292"/>
    </location>
</feature>
<dbReference type="CDD" id="cd00229">
    <property type="entry name" value="SGNH_hydrolase"/>
    <property type="match status" value="1"/>
</dbReference>
<sequence>MSKVTLEELNRLAADPEADLSPYFIHDEARSGPFNPEMRLNPQTVDIPPDLGPTRSAGLVNAGNWLERRRRAGRYYAMIAKGYNGPLVVAEGDSWWQYPFLLRDTIDWLSDSCAIFCVSAAGDLLEDMARKREYLDAVAETGAGILLLSGGGNDLVAGGSLQDYLEDYDVDLKPTDYLKPSFPDLLDRAFGYYERIFTEVRNAFPHVHIICHGYDYPIPAAGKWLGKPMAKRNILNPKLQRQIAVHMVDIFNIGLRRVVRRVPGVTYLDLRGTVADHQWHDELHPSNEGYRLVAKKFAREINKAANRVVDPVRSIAGPFAVSADTEAIAGLVAAPALTGKAVRTRSLHLGLNFVNPAAYSGWDGALRACVNDAQAMAGLAQAQGFDAQTLIDREATHDAVVAAVKAAATELREGDMFLWSVSCHGMQVRDYNRDETDDGDQPMDEALALWDMPLVDDNIYRLWSSFAPGVRILMIPDTCHSGTMTRRSFLSPEEVEALIRPRSAPKIILEPVQFRFMPDQVQARVLAENDARYRDHAREYHDFGEAATLRSSIPPVTASVVSISACQDNQLAQDGTQYGAFTGALLKVWGNGRFQGTYSEFHRQISETMANPDQLPKLYETGAKDLAFLVQRPFSPAGSAATAAGARPHTAPASASSHQMTESPADVLIATEGNENDPLDGVDPRDMVAGTGTRWAARTEFDRFIGALGLHHLKPAEFLVLGSAHVRPGAPGFGLNSPPPQELWPNIVNTARMVDELRRRIGGAVTISNAYRSSAYNAAVGGARSSQHLRFNALDITSPSATPRKLAEELLRMRDRERLFNGGIGLYDSFVHIDSRGHDATWGDLQSGTGGTRSGDDRRKAVAAMTLSRTRSQAAKTRSAFRDPPPVPGGSTEPELALEQQRLGAAVAGSGVVSFVNNLTPQQKEDVLLSLLFAQRAADAAVDPVADIEAWFEKYLEILTLLGWITEARPKLRQEQLHNNASFDTAILQMLASVATGNQFTVIQAALNGLKALGTESPTIRLFDLSSTVAEGGHFQVGAAEAAGEVVSLALGAFHHRVRDSRKNVLFISWGESSIDYWISAGKLTLIPRLYSEIRDVVQKQLGQDRRLLLADIPLR</sequence>
<dbReference type="InterPro" id="IPR009045">
    <property type="entry name" value="Zn_M74/Hedgehog-like"/>
</dbReference>
<dbReference type="InterPro" id="IPR036514">
    <property type="entry name" value="SGNH_hydro_sf"/>
</dbReference>
<reference evidence="5 6" key="1">
    <citation type="submission" date="2021-01" db="EMBL/GenBank/DDBJ databases">
        <title>011410 draft genome.</title>
        <authorList>
            <person name="Lang L."/>
        </authorList>
    </citation>
    <scope>NUCLEOTIDE SEQUENCE [LARGE SCALE GENOMIC DNA]</scope>
    <source>
        <strain evidence="5 6">KCTC 42845</strain>
    </source>
</reference>
<keyword evidence="6" id="KW-1185">Reference proteome</keyword>
<dbReference type="Proteomes" id="UP000644749">
    <property type="component" value="Unassembled WGS sequence"/>
</dbReference>
<comment type="caution">
    <text evidence="5">The sequence shown here is derived from an EMBL/GenBank/DDBJ whole genome shotgun (WGS) entry which is preliminary data.</text>
</comment>
<dbReference type="RefSeq" id="WP_191313073.1">
    <property type="nucleotide sequence ID" value="NZ_BNCL01000040.1"/>
</dbReference>